<dbReference type="Proteomes" id="UP001164459">
    <property type="component" value="Chromosome"/>
</dbReference>
<sequence>MRPAARQGPRPQRRLRRVDRRRRLAYHGGTAEFTAGERVVGLRSRYVVGERLDEGGFGSPSWRPPARRVVLEQLLEGDGAVRARGAGAGRADAPDIPRCHECFATDGARAVDPAGHGELGGDVSLVLVQDHVDGASLAARVAGGARMTAGEAEALLREPAAAVTSRARAW</sequence>
<dbReference type="EMBL" id="CP114040">
    <property type="protein sequence ID" value="WAS96528.1"/>
    <property type="molecule type" value="Genomic_DNA"/>
</dbReference>
<dbReference type="RefSeq" id="WP_269038887.1">
    <property type="nucleotide sequence ID" value="NZ_CP114040.1"/>
</dbReference>
<name>A0ABY7HBP4_9BACT</name>
<keyword evidence="2" id="KW-1185">Reference proteome</keyword>
<evidence type="ECO:0000313" key="1">
    <source>
        <dbReference type="EMBL" id="WAS96528.1"/>
    </source>
</evidence>
<evidence type="ECO:0000313" key="2">
    <source>
        <dbReference type="Proteomes" id="UP001164459"/>
    </source>
</evidence>
<organism evidence="1 2">
    <name type="scientific">Nannocystis punicea</name>
    <dbReference type="NCBI Taxonomy" id="2995304"/>
    <lineage>
        <taxon>Bacteria</taxon>
        <taxon>Pseudomonadati</taxon>
        <taxon>Myxococcota</taxon>
        <taxon>Polyangia</taxon>
        <taxon>Nannocystales</taxon>
        <taxon>Nannocystaceae</taxon>
        <taxon>Nannocystis</taxon>
    </lineage>
</organism>
<gene>
    <name evidence="1" type="ORF">O0S08_10255</name>
</gene>
<proteinExistence type="predicted"/>
<accession>A0ABY7HBP4</accession>
<reference evidence="1" key="1">
    <citation type="submission" date="2022-11" db="EMBL/GenBank/DDBJ databases">
        <title>Minimal conservation of predation-associated metabolite biosynthetic gene clusters underscores biosynthetic potential of Myxococcota including descriptions for ten novel species: Archangium lansinium sp. nov., Myxococcus landrumus sp. nov., Nannocystis bai.</title>
        <authorList>
            <person name="Ahearne A."/>
            <person name="Stevens C."/>
            <person name="Dowd S."/>
        </authorList>
    </citation>
    <scope>NUCLEOTIDE SEQUENCE</scope>
    <source>
        <strain evidence="1">Fl3</strain>
    </source>
</reference>
<protein>
    <submittedName>
        <fullName evidence="1">Uncharacterized protein</fullName>
    </submittedName>
</protein>